<dbReference type="Proteomes" id="UP000294933">
    <property type="component" value="Unassembled WGS sequence"/>
</dbReference>
<organism evidence="1 2">
    <name type="scientific">Rickenella mellea</name>
    <dbReference type="NCBI Taxonomy" id="50990"/>
    <lineage>
        <taxon>Eukaryota</taxon>
        <taxon>Fungi</taxon>
        <taxon>Dikarya</taxon>
        <taxon>Basidiomycota</taxon>
        <taxon>Agaricomycotina</taxon>
        <taxon>Agaricomycetes</taxon>
        <taxon>Hymenochaetales</taxon>
        <taxon>Rickenellaceae</taxon>
        <taxon>Rickenella</taxon>
    </lineage>
</organism>
<evidence type="ECO:0000313" key="1">
    <source>
        <dbReference type="EMBL" id="TDL16960.1"/>
    </source>
</evidence>
<gene>
    <name evidence="1" type="ORF">BD410DRAFT_794762</name>
</gene>
<proteinExistence type="predicted"/>
<dbReference type="AlphaFoldDB" id="A0A4Y7PR15"/>
<dbReference type="VEuPathDB" id="FungiDB:BD410DRAFT_794762"/>
<accession>A0A4Y7PR15</accession>
<reference evidence="1 2" key="1">
    <citation type="submission" date="2018-06" db="EMBL/GenBank/DDBJ databases">
        <title>A transcriptomic atlas of mushroom development highlights an independent origin of complex multicellularity.</title>
        <authorList>
            <consortium name="DOE Joint Genome Institute"/>
            <person name="Krizsan K."/>
            <person name="Almasi E."/>
            <person name="Merenyi Z."/>
            <person name="Sahu N."/>
            <person name="Viragh M."/>
            <person name="Koszo T."/>
            <person name="Mondo S."/>
            <person name="Kiss B."/>
            <person name="Balint B."/>
            <person name="Kues U."/>
            <person name="Barry K."/>
            <person name="Hegedus J.C."/>
            <person name="Henrissat B."/>
            <person name="Johnson J."/>
            <person name="Lipzen A."/>
            <person name="Ohm R."/>
            <person name="Nagy I."/>
            <person name="Pangilinan J."/>
            <person name="Yan J."/>
            <person name="Xiong Y."/>
            <person name="Grigoriev I.V."/>
            <person name="Hibbett D.S."/>
            <person name="Nagy L.G."/>
        </authorList>
    </citation>
    <scope>NUCLEOTIDE SEQUENCE [LARGE SCALE GENOMIC DNA]</scope>
    <source>
        <strain evidence="1 2">SZMC22713</strain>
    </source>
</reference>
<name>A0A4Y7PR15_9AGAM</name>
<sequence length="78" mass="8937">MADVAGLRCARFAERTVHGEYRRSMGMKEWMSEIVSDPHLGDPWISHPSRKDRQGLQANRFSCLGFLDARQDPGNPHR</sequence>
<protein>
    <submittedName>
        <fullName evidence="1">Uncharacterized protein</fullName>
    </submittedName>
</protein>
<evidence type="ECO:0000313" key="2">
    <source>
        <dbReference type="Proteomes" id="UP000294933"/>
    </source>
</evidence>
<dbReference type="EMBL" id="ML170231">
    <property type="protein sequence ID" value="TDL16960.1"/>
    <property type="molecule type" value="Genomic_DNA"/>
</dbReference>
<keyword evidence="2" id="KW-1185">Reference proteome</keyword>